<gene>
    <name evidence="4" type="ORF">ED208_05280</name>
</gene>
<dbReference type="InParanoid" id="A0A3N0VGA4"/>
<dbReference type="InterPro" id="IPR029039">
    <property type="entry name" value="Flavoprotein-like_sf"/>
</dbReference>
<evidence type="ECO:0000313" key="5">
    <source>
        <dbReference type="Proteomes" id="UP000282106"/>
    </source>
</evidence>
<name>A0A3N0VGA4_9GAMM</name>
<dbReference type="Pfam" id="PF03358">
    <property type="entry name" value="FMN_red"/>
    <property type="match status" value="1"/>
</dbReference>
<dbReference type="InterPro" id="IPR005025">
    <property type="entry name" value="FMN_Rdtase-like_dom"/>
</dbReference>
<dbReference type="SUPFAM" id="SSF52218">
    <property type="entry name" value="Flavoproteins"/>
    <property type="match status" value="1"/>
</dbReference>
<organism evidence="4 5">
    <name type="scientific">Stagnimonas aquatica</name>
    <dbReference type="NCBI Taxonomy" id="2689987"/>
    <lineage>
        <taxon>Bacteria</taxon>
        <taxon>Pseudomonadati</taxon>
        <taxon>Pseudomonadota</taxon>
        <taxon>Gammaproteobacteria</taxon>
        <taxon>Nevskiales</taxon>
        <taxon>Nevskiaceae</taxon>
        <taxon>Stagnimonas</taxon>
    </lineage>
</organism>
<sequence length="158" mass="16989">MSAPPTKKHLLLIWHSQSGRTAALAEAVAAGAADFADEVELRRRRALDANLDDLLWAQGLLIGTPENFGYLSGALKDFLDRTYYPAQGKVDGLPWAMFVSAGNDGSGAVRALERIALGYNWRRVAPPLIVQGEVEIAHLEAARELGQTLAAGLAYGAY</sequence>
<protein>
    <submittedName>
        <fullName evidence="4">Flavodoxin family protein</fullName>
    </submittedName>
</protein>
<proteinExistence type="predicted"/>
<comment type="caution">
    <text evidence="4">The sequence shown here is derived from an EMBL/GenBank/DDBJ whole genome shotgun (WGS) entry which is preliminary data.</text>
</comment>
<dbReference type="RefSeq" id="WP_123210841.1">
    <property type="nucleotide sequence ID" value="NZ_RJVO01000002.1"/>
</dbReference>
<keyword evidence="5" id="KW-1185">Reference proteome</keyword>
<feature type="domain" description="Flavodoxin-like" evidence="3">
    <location>
        <begin position="10"/>
        <end position="158"/>
    </location>
</feature>
<keyword evidence="2" id="KW-0288">FMN</keyword>
<dbReference type="AlphaFoldDB" id="A0A3N0VGA4"/>
<evidence type="ECO:0000256" key="2">
    <source>
        <dbReference type="ARBA" id="ARBA00022643"/>
    </source>
</evidence>
<reference evidence="4 5" key="1">
    <citation type="submission" date="2018-10" db="EMBL/GenBank/DDBJ databases">
        <authorList>
            <person name="Chen W.-M."/>
        </authorList>
    </citation>
    <scope>NUCLEOTIDE SEQUENCE [LARGE SCALE GENOMIC DNA]</scope>
    <source>
        <strain evidence="4 5">THS-13</strain>
    </source>
</reference>
<dbReference type="Gene3D" id="3.40.50.360">
    <property type="match status" value="1"/>
</dbReference>
<dbReference type="GO" id="GO:0010181">
    <property type="term" value="F:FMN binding"/>
    <property type="evidence" value="ECO:0007669"/>
    <property type="project" value="InterPro"/>
</dbReference>
<accession>A0A3N0VGA4</accession>
<evidence type="ECO:0000313" key="4">
    <source>
        <dbReference type="EMBL" id="ROH91797.1"/>
    </source>
</evidence>
<evidence type="ECO:0000259" key="3">
    <source>
        <dbReference type="PROSITE" id="PS50902"/>
    </source>
</evidence>
<dbReference type="InterPro" id="IPR008254">
    <property type="entry name" value="Flavodoxin/NO_synth"/>
</dbReference>
<evidence type="ECO:0000256" key="1">
    <source>
        <dbReference type="ARBA" id="ARBA00022630"/>
    </source>
</evidence>
<dbReference type="PROSITE" id="PS50902">
    <property type="entry name" value="FLAVODOXIN_LIKE"/>
    <property type="match status" value="1"/>
</dbReference>
<keyword evidence="1" id="KW-0285">Flavoprotein</keyword>
<dbReference type="EMBL" id="RJVO01000002">
    <property type="protein sequence ID" value="ROH91797.1"/>
    <property type="molecule type" value="Genomic_DNA"/>
</dbReference>
<dbReference type="GO" id="GO:0016491">
    <property type="term" value="F:oxidoreductase activity"/>
    <property type="evidence" value="ECO:0007669"/>
    <property type="project" value="InterPro"/>
</dbReference>
<dbReference type="Proteomes" id="UP000282106">
    <property type="component" value="Unassembled WGS sequence"/>
</dbReference>